<proteinExistence type="predicted"/>
<evidence type="ECO:0000256" key="1">
    <source>
        <dbReference type="SAM" id="MobiDB-lite"/>
    </source>
</evidence>
<feature type="region of interest" description="Disordered" evidence="1">
    <location>
        <begin position="269"/>
        <end position="291"/>
    </location>
</feature>
<reference evidence="2" key="2">
    <citation type="journal article" date="2021" name="Microbiome">
        <title>Successional dynamics and alternative stable states in a saline activated sludge microbial community over 9 years.</title>
        <authorList>
            <person name="Wang Y."/>
            <person name="Ye J."/>
            <person name="Ju F."/>
            <person name="Liu L."/>
            <person name="Boyd J.A."/>
            <person name="Deng Y."/>
            <person name="Parks D.H."/>
            <person name="Jiang X."/>
            <person name="Yin X."/>
            <person name="Woodcroft B.J."/>
            <person name="Tyson G.W."/>
            <person name="Hugenholtz P."/>
            <person name="Polz M.F."/>
            <person name="Zhang T."/>
        </authorList>
    </citation>
    <scope>NUCLEOTIDE SEQUENCE</scope>
    <source>
        <strain evidence="2">HKST-UBA02</strain>
    </source>
</reference>
<dbReference type="EMBL" id="JAGQHS010000014">
    <property type="protein sequence ID" value="MCA9754999.1"/>
    <property type="molecule type" value="Genomic_DNA"/>
</dbReference>
<accession>A0A956SD28</accession>
<comment type="caution">
    <text evidence="2">The sequence shown here is derived from an EMBL/GenBank/DDBJ whole genome shotgun (WGS) entry which is preliminary data.</text>
</comment>
<gene>
    <name evidence="2" type="ORF">KDA27_04285</name>
</gene>
<evidence type="ECO:0000313" key="3">
    <source>
        <dbReference type="Proteomes" id="UP000739538"/>
    </source>
</evidence>
<dbReference type="AlphaFoldDB" id="A0A956SD28"/>
<evidence type="ECO:0000313" key="2">
    <source>
        <dbReference type="EMBL" id="MCA9754999.1"/>
    </source>
</evidence>
<name>A0A956SD28_UNCEI</name>
<sequence>MERFGHTPRRPGDGDDRLALEGVRPLGFSKGAASCLGFLRLLGCILLGIAGGAQSSVAQTLLSDPDSRATTEFPAVVTDALECLELQEELQRERDAILAQADSLGFAAELAGPTEREPFLREIEVVKNRYADVGLDLLLRQEVCRGLAAEAVGEAGSAIAAIQKDGKRNGRERAAELSRLLSARERLEGALAASTVYDYPVLPTQDDETVETIELKLQYYEEVVGLLQALENRIEVRLDSVRESAEALRDAWQFLDDLSFADIGDPNLGGQALGADPGGSPPSSRPEGGVSLGHSLSDIDFALSGSPVGPEQAVSWLRILEERRDAVQEVLSVMEDQMELHQARLATERP</sequence>
<protein>
    <submittedName>
        <fullName evidence="2">Uncharacterized protein</fullName>
    </submittedName>
</protein>
<dbReference type="Proteomes" id="UP000739538">
    <property type="component" value="Unassembled WGS sequence"/>
</dbReference>
<reference evidence="2" key="1">
    <citation type="submission" date="2020-04" db="EMBL/GenBank/DDBJ databases">
        <authorList>
            <person name="Zhang T."/>
        </authorList>
    </citation>
    <scope>NUCLEOTIDE SEQUENCE</scope>
    <source>
        <strain evidence="2">HKST-UBA02</strain>
    </source>
</reference>
<organism evidence="2 3">
    <name type="scientific">Eiseniibacteriota bacterium</name>
    <dbReference type="NCBI Taxonomy" id="2212470"/>
    <lineage>
        <taxon>Bacteria</taxon>
        <taxon>Candidatus Eiseniibacteriota</taxon>
    </lineage>
</organism>